<keyword evidence="9" id="KW-1185">Reference proteome</keyword>
<evidence type="ECO:0000256" key="2">
    <source>
        <dbReference type="ARBA" id="ARBA00004496"/>
    </source>
</evidence>
<feature type="compositionally biased region" description="Low complexity" evidence="6">
    <location>
        <begin position="735"/>
        <end position="756"/>
    </location>
</feature>
<proteinExistence type="predicted"/>
<dbReference type="Gene3D" id="1.20.120.560">
    <property type="entry name" value="alix/aip1 in complex with the ypdl late domain"/>
    <property type="match status" value="1"/>
</dbReference>
<feature type="coiled-coil region" evidence="5">
    <location>
        <begin position="633"/>
        <end position="699"/>
    </location>
</feature>
<evidence type="ECO:0000313" key="8">
    <source>
        <dbReference type="EMBL" id="ELP90132.1"/>
    </source>
</evidence>
<dbReference type="VEuPathDB" id="AmoebaDB:EIN_405560"/>
<accession>A0A0A1U6W0</accession>
<dbReference type="Gene3D" id="1.20.140.50">
    <property type="entry name" value="alix/aip1 like domains"/>
    <property type="match status" value="1"/>
</dbReference>
<dbReference type="PANTHER" id="PTHR23030">
    <property type="entry name" value="PCD6 INTERACTING PROTEIN-RELATED"/>
    <property type="match status" value="1"/>
</dbReference>
<dbReference type="Pfam" id="PF13949">
    <property type="entry name" value="ALIX_LYPXL_bnd"/>
    <property type="match status" value="1"/>
</dbReference>
<gene>
    <name evidence="8" type="ORF">EIN_405560</name>
</gene>
<dbReference type="GeneID" id="14889040"/>
<protein>
    <submittedName>
        <fullName evidence="8">Programmed cell death 6-interacting protein, putative</fullName>
    </submittedName>
</protein>
<feature type="compositionally biased region" description="Polar residues" evidence="6">
    <location>
        <begin position="757"/>
        <end position="782"/>
    </location>
</feature>
<organism evidence="8 9">
    <name type="scientific">Entamoeba invadens IP1</name>
    <dbReference type="NCBI Taxonomy" id="370355"/>
    <lineage>
        <taxon>Eukaryota</taxon>
        <taxon>Amoebozoa</taxon>
        <taxon>Evosea</taxon>
        <taxon>Archamoebae</taxon>
        <taxon>Mastigamoebida</taxon>
        <taxon>Entamoebidae</taxon>
        <taxon>Entamoeba</taxon>
    </lineage>
</organism>
<sequence>MKVTTIPILYQGDLYTASQVDIQAIKALIKQSRGDTTALQAIDRMSQLHKMCEGQNSATITSLLEYDSLLTHLSRALNEGTANVEFKWQIPTIRPKTGLLASLSYNATEIVMDEQHSSSIVFERVHILHNAGVLTFRAASSLATSQNTVGESITQFTTAAGIFTTCIELADKSGLKKQADDARLFQILARGCAQLSFYAKAVAANSSVVLREKIAGGAVELLRNGAKSVYLYSLFLARVAAGLVCEEELEYGKAMSQYNEAVRCIKETTLPIDDLVKQVKDKYYTLEKDNEDIYMNPIPQIPPEIKSRICVNDIAYELSVSESPFKSIVPFALRGAMTRYQTNSGKIVGDTKTMIPQFTAQGDAVIQSINLRELENKVEGINGIPNSLKIVISKLRSVNKPEDTLKMLDQCNEKIKCVKNGIEDIEESLRVESEEDMKKKNEFGDLWRRLTSAEATKDIILKINGIKRACEDGKWLYGEGKSTILKTKTEVEMILQGEDVLIKNIPKSGGDMLKDMVGKMTELFDKWNELKVMREMAVNAVIELQGRHQKTLLEGMKIAKDKNEYVDDLIKEFAPLTQEIQNSLNAQSELIGQISGLNNEINEHTSSLLDTRGTVCQGYQSSGESYINVASKAVEKIVMMESVEEDLEELRKEVKKYVDIRTKEAAEMTERASVEKKRREEECAQMEEEERKIEIERNKNIMSRINTTTQPYHEPSQTTNYQNTNLRGQTTKQEYPSNYPTSQTTSTTNTNMEYPTQYPTSCTQNDYPTQYPSSNTTSYGNTQYPTQYPMSNSTQSNNPFNQPYGMPTNTNANYSQPYGGQGFQQYGATPGTFVNAPGYQPYAQQQPFVQAPPQQTPFGMVPPVMPYGGAAPQYGMPAQFPYSPFGGSIF</sequence>
<evidence type="ECO:0000259" key="7">
    <source>
        <dbReference type="PROSITE" id="PS51180"/>
    </source>
</evidence>
<dbReference type="PANTHER" id="PTHR23030:SF30">
    <property type="entry name" value="TYROSINE-PROTEIN PHOSPHATASE NON-RECEPTOR TYPE 23"/>
    <property type="match status" value="1"/>
</dbReference>
<dbReference type="GO" id="GO:0005768">
    <property type="term" value="C:endosome"/>
    <property type="evidence" value="ECO:0007669"/>
    <property type="project" value="UniProtKB-SubCell"/>
</dbReference>
<dbReference type="Gene3D" id="1.25.40.280">
    <property type="entry name" value="alix/aip1 like domains"/>
    <property type="match status" value="1"/>
</dbReference>
<dbReference type="SMART" id="SM01041">
    <property type="entry name" value="BRO1"/>
    <property type="match status" value="1"/>
</dbReference>
<dbReference type="OMA" id="PFPNQRM"/>
<feature type="domain" description="BRO1" evidence="7">
    <location>
        <begin position="8"/>
        <end position="453"/>
    </location>
</feature>
<comment type="subcellular location">
    <subcellularLocation>
        <location evidence="2">Cytoplasm</location>
    </subcellularLocation>
    <subcellularLocation>
        <location evidence="1">Endosome</location>
    </subcellularLocation>
</comment>
<evidence type="ECO:0000313" key="9">
    <source>
        <dbReference type="Proteomes" id="UP000014680"/>
    </source>
</evidence>
<evidence type="ECO:0000256" key="1">
    <source>
        <dbReference type="ARBA" id="ARBA00004177"/>
    </source>
</evidence>
<dbReference type="PROSITE" id="PS51180">
    <property type="entry name" value="BRO1"/>
    <property type="match status" value="1"/>
</dbReference>
<evidence type="ECO:0000256" key="5">
    <source>
        <dbReference type="SAM" id="Coils"/>
    </source>
</evidence>
<name>A0A0A1U6W0_ENTIV</name>
<evidence type="ECO:0000256" key="6">
    <source>
        <dbReference type="SAM" id="MobiDB-lite"/>
    </source>
</evidence>
<dbReference type="Pfam" id="PF03097">
    <property type="entry name" value="BRO1"/>
    <property type="match status" value="2"/>
</dbReference>
<dbReference type="InterPro" id="IPR025304">
    <property type="entry name" value="ALIX_V_dom"/>
</dbReference>
<dbReference type="EMBL" id="KB206537">
    <property type="protein sequence ID" value="ELP90132.1"/>
    <property type="molecule type" value="Genomic_DNA"/>
</dbReference>
<dbReference type="KEGG" id="eiv:EIN_405560"/>
<keyword evidence="4" id="KW-0967">Endosome</keyword>
<dbReference type="InterPro" id="IPR004328">
    <property type="entry name" value="BRO1_dom"/>
</dbReference>
<dbReference type="Proteomes" id="UP000014680">
    <property type="component" value="Unassembled WGS sequence"/>
</dbReference>
<evidence type="ECO:0000256" key="4">
    <source>
        <dbReference type="ARBA" id="ARBA00022753"/>
    </source>
</evidence>
<reference evidence="8 9" key="1">
    <citation type="submission" date="2012-10" db="EMBL/GenBank/DDBJ databases">
        <authorList>
            <person name="Zafar N."/>
            <person name="Inman J."/>
            <person name="Hall N."/>
            <person name="Lorenzi H."/>
            <person name="Caler E."/>
        </authorList>
    </citation>
    <scope>NUCLEOTIDE SEQUENCE [LARGE SCALE GENOMIC DNA]</scope>
    <source>
        <strain evidence="8 9">IP1</strain>
    </source>
</reference>
<evidence type="ECO:0000256" key="3">
    <source>
        <dbReference type="ARBA" id="ARBA00022490"/>
    </source>
</evidence>
<dbReference type="AlphaFoldDB" id="A0A0A1U6W0"/>
<dbReference type="RefSeq" id="XP_004256903.1">
    <property type="nucleotide sequence ID" value="XM_004256855.1"/>
</dbReference>
<dbReference type="InterPro" id="IPR038499">
    <property type="entry name" value="BRO1_sf"/>
</dbReference>
<keyword evidence="3" id="KW-0963">Cytoplasm</keyword>
<feature type="region of interest" description="Disordered" evidence="6">
    <location>
        <begin position="730"/>
        <end position="782"/>
    </location>
</feature>
<dbReference type="OrthoDB" id="64867at2759"/>
<keyword evidence="5" id="KW-0175">Coiled coil</keyword>
<dbReference type="GO" id="GO:0043328">
    <property type="term" value="P:protein transport to vacuole involved in ubiquitin-dependent protein catabolic process via the multivesicular body sorting pathway"/>
    <property type="evidence" value="ECO:0007669"/>
    <property type="project" value="TreeGrafter"/>
</dbReference>